<keyword evidence="6" id="KW-0175">Coiled coil</keyword>
<reference evidence="12" key="1">
    <citation type="journal article" date="2012" name="PLoS Negl. Trop. Dis.">
        <title>A systematically improved high quality genome and transcriptome of the human blood fluke Schistosoma mansoni.</title>
        <authorList>
            <person name="Protasio A.V."/>
            <person name="Tsai I.J."/>
            <person name="Babbage A."/>
            <person name="Nichol S."/>
            <person name="Hunt M."/>
            <person name="Aslett M.A."/>
            <person name="De Silva N."/>
            <person name="Velarde G.S."/>
            <person name="Anderson T.J."/>
            <person name="Clark R.C."/>
            <person name="Davidson C."/>
            <person name="Dillon G.P."/>
            <person name="Holroyd N.E."/>
            <person name="LoVerde P.T."/>
            <person name="Lloyd C."/>
            <person name="McQuillan J."/>
            <person name="Oliveira G."/>
            <person name="Otto T.D."/>
            <person name="Parker-Manuel S.J."/>
            <person name="Quail M.A."/>
            <person name="Wilson R.A."/>
            <person name="Zerlotini A."/>
            <person name="Dunne D.W."/>
            <person name="Berriman M."/>
        </authorList>
    </citation>
    <scope>NUCLEOTIDE SEQUENCE [LARGE SCALE GENOMIC DNA]</scope>
    <source>
        <strain evidence="12">Puerto Rican</strain>
    </source>
</reference>
<protein>
    <submittedName>
        <fullName evidence="13">TGc domain-containing protein</fullName>
    </submittedName>
</protein>
<keyword evidence="9" id="KW-0966">Cell projection</keyword>
<accession>A0A3Q0KLT2</accession>
<dbReference type="SUPFAM" id="SSF54001">
    <property type="entry name" value="Cysteine proteinases"/>
    <property type="match status" value="1"/>
</dbReference>
<dbReference type="InParanoid" id="A0A3Q0KLT2"/>
<dbReference type="FunCoup" id="A0A3Q0KLT2">
    <property type="interactions" value="14"/>
</dbReference>
<evidence type="ECO:0000256" key="7">
    <source>
        <dbReference type="ARBA" id="ARBA00023069"/>
    </source>
</evidence>
<dbReference type="GO" id="GO:0031514">
    <property type="term" value="C:motile cilium"/>
    <property type="evidence" value="ECO:0007669"/>
    <property type="project" value="UniProtKB-SubCell"/>
</dbReference>
<evidence type="ECO:0000259" key="10">
    <source>
        <dbReference type="Pfam" id="PF24667"/>
    </source>
</evidence>
<dbReference type="STRING" id="6183.A0A3Q0KLT2"/>
<evidence type="ECO:0000256" key="9">
    <source>
        <dbReference type="ARBA" id="ARBA00023273"/>
    </source>
</evidence>
<dbReference type="WBParaSite" id="Smp_130960.1">
    <property type="protein sequence ID" value="Smp_130960.1"/>
    <property type="gene ID" value="Smp_130960"/>
</dbReference>
<evidence type="ECO:0000256" key="1">
    <source>
        <dbReference type="ARBA" id="ARBA00004230"/>
    </source>
</evidence>
<organism evidence="12 13">
    <name type="scientific">Schistosoma mansoni</name>
    <name type="common">Blood fluke</name>
    <dbReference type="NCBI Taxonomy" id="6183"/>
    <lineage>
        <taxon>Eukaryota</taxon>
        <taxon>Metazoa</taxon>
        <taxon>Spiralia</taxon>
        <taxon>Lophotrochozoa</taxon>
        <taxon>Platyhelminthes</taxon>
        <taxon>Trematoda</taxon>
        <taxon>Digenea</taxon>
        <taxon>Strigeidida</taxon>
        <taxon>Schistosomatoidea</taxon>
        <taxon>Schistosomatidae</taxon>
        <taxon>Schistosoma</taxon>
    </lineage>
</organism>
<dbReference type="InterPro" id="IPR038765">
    <property type="entry name" value="Papain-like_cys_pep_sf"/>
</dbReference>
<keyword evidence="12" id="KW-1185">Reference proteome</keyword>
<proteinExistence type="inferred from homology"/>
<comment type="similarity">
    <text evidence="3">Belongs to the DRC7 family.</text>
</comment>
<comment type="subcellular location">
    <subcellularLocation>
        <location evidence="1">Cell projection</location>
        <location evidence="1">Cilium</location>
        <location evidence="1">Flagellum</location>
    </subcellularLocation>
    <subcellularLocation>
        <location evidence="2">Cytoplasm</location>
        <location evidence="2">Cytoskeleton</location>
        <location evidence="2">Cilium axoneme</location>
    </subcellularLocation>
</comment>
<evidence type="ECO:0000313" key="13">
    <source>
        <dbReference type="WBParaSite" id="Smp_130960.1"/>
    </source>
</evidence>
<dbReference type="GO" id="GO:0005930">
    <property type="term" value="C:axoneme"/>
    <property type="evidence" value="ECO:0007669"/>
    <property type="project" value="UniProtKB-SubCell"/>
</dbReference>
<dbReference type="PANTHER" id="PTHR35249">
    <property type="entry name" value="DYNEIN REGULATORY COMPLEX SUBUNIT 7"/>
    <property type="match status" value="1"/>
</dbReference>
<keyword evidence="4" id="KW-0963">Cytoplasm</keyword>
<dbReference type="Proteomes" id="UP000008854">
    <property type="component" value="Unassembled WGS sequence"/>
</dbReference>
<evidence type="ECO:0000256" key="3">
    <source>
        <dbReference type="ARBA" id="ARBA00010738"/>
    </source>
</evidence>
<dbReference type="InterPro" id="IPR056292">
    <property type="entry name" value="DRC7_C"/>
</dbReference>
<dbReference type="PANTHER" id="PTHR35249:SF2">
    <property type="entry name" value="DYNEIN REGULATORY COMPLEX SUBUNIT 7"/>
    <property type="match status" value="1"/>
</dbReference>
<dbReference type="ExpressionAtlas" id="A0A3Q0KLT2">
    <property type="expression patterns" value="differential"/>
</dbReference>
<feature type="domain" description="Dynein regulatory complex subunit 7 MORN" evidence="10">
    <location>
        <begin position="508"/>
        <end position="802"/>
    </location>
</feature>
<dbReference type="Pfam" id="PF24671">
    <property type="entry name" value="DRC7_C"/>
    <property type="match status" value="1"/>
</dbReference>
<evidence type="ECO:0000256" key="4">
    <source>
        <dbReference type="ARBA" id="ARBA00022490"/>
    </source>
</evidence>
<reference evidence="13" key="2">
    <citation type="submission" date="2018-12" db="UniProtKB">
        <authorList>
            <consortium name="WormBaseParasite"/>
        </authorList>
    </citation>
    <scope>IDENTIFICATION</scope>
    <source>
        <strain evidence="13">Puerto Rican</strain>
    </source>
</reference>
<dbReference type="AlphaFoldDB" id="A0A3Q0KLT2"/>
<evidence type="ECO:0000256" key="8">
    <source>
        <dbReference type="ARBA" id="ARBA00023212"/>
    </source>
</evidence>
<dbReference type="GO" id="GO:0030317">
    <property type="term" value="P:flagellated sperm motility"/>
    <property type="evidence" value="ECO:0007669"/>
    <property type="project" value="TreeGrafter"/>
</dbReference>
<evidence type="ECO:0000256" key="6">
    <source>
        <dbReference type="ARBA" id="ARBA00023054"/>
    </source>
</evidence>
<keyword evidence="8" id="KW-0206">Cytoskeleton</keyword>
<evidence type="ECO:0000259" key="11">
    <source>
        <dbReference type="Pfam" id="PF24671"/>
    </source>
</evidence>
<evidence type="ECO:0000256" key="5">
    <source>
        <dbReference type="ARBA" id="ARBA00022846"/>
    </source>
</evidence>
<evidence type="ECO:0000313" key="12">
    <source>
        <dbReference type="Proteomes" id="UP000008854"/>
    </source>
</evidence>
<feature type="domain" description="Dynein regulatory complex subunit 7 C-terminal" evidence="11">
    <location>
        <begin position="862"/>
        <end position="968"/>
    </location>
</feature>
<evidence type="ECO:0000256" key="2">
    <source>
        <dbReference type="ARBA" id="ARBA00004430"/>
    </source>
</evidence>
<keyword evidence="5" id="KW-0282">Flagellum</keyword>
<name>A0A3Q0KLT2_SCHMA</name>
<dbReference type="Pfam" id="PF24667">
    <property type="entry name" value="MORN_DRC7"/>
    <property type="match status" value="1"/>
</dbReference>
<dbReference type="InterPro" id="IPR033551">
    <property type="entry name" value="DRC7/lobo"/>
</dbReference>
<sequence>MSQLSILTESEFNRIQNSVENVNEDSNNDLDLGGNNDEINLSDRIQQEENDAFIETNSLDGFHRSREFQELNPLYLPDNYDKLPESFDISTFPLSHKQNNLKESHLLKYCENFCRQYAHLCPDRAKLFLIPTNECDIQKFVCTTLSKTYLNYPELYLWHEAAKFVADFLNFVPLVPSTELPKRLLSPMTTVNLQKGTCFEYATLLCSLLIAAGYDAYIVSGYATRECCYMDETREICPYLIGDEIKETNDDVKSEELEPKRYTIKPEKDLTSKYEHAMTMKDLQFEAERVKQAKKEAELAEEERYKPTVDPLFGLRIHAWILVLPGKREVPEAFFIETLTGLAKPLDCPMYLGIESLWNDHNYWVNMQDCSTGISHLNYNLSDGLCWEYLLPNDRLSVEGTGFSSIQRPDMFNVQSTMNSKTPIISQLASPLLIVPNSLKSKDNNYNSSFNLNDNDAHGLTDSVHQVRGNLHVKLLGNSQNKPLLLDLPPSWTLPIQIEQKLFKLRYPNGFKKRLYKYSIVENFAPYSQSDGLILRLTIFQDHELTNPTEVSETYANRKDKLISRSTVLRTNWIVEKFDHGRQTSHLAEHGYYKTQQGVHTIRYMIFDHDARIDGLYKREQTFNTMIEHFKDRHDHLYYREVHFSAKIKKFGPAPTQNKDNPDAFALSTTSQSNIDKIVERFTRNEEIEADEDIAEKIFNVAEERISLTYHVGKERIVPCTREFIKPSPSDDRRDSIQLYPDTHVAFQVNLLSKPKSQTEIYNMLIDLLKEENDSIETVYKSIHEIYSILNERTIEDLHVILDMDPFDTLHNIGANQLRIELEKLAENEQNSNSNNHNNDIEYDYLEPYLIQFNNDNNGNNKLTFEQASIVYNDCLNELKQQLINKANIIQLNYEKLIENLLNKQKWYQLNQINLNKQNEHDYLIDCNELLFKIQTLESLLLDHKLKAKEKYKELEKKLKADPRLSELSSSSFKMN</sequence>
<dbReference type="InterPro" id="IPR056291">
    <property type="entry name" value="MORN_DRC7"/>
</dbReference>
<keyword evidence="7" id="KW-0969">Cilium</keyword>